<sequence length="202" mass="22171">MEAASHSDPLVILIDLEKRIRSVSELNELKFVFVNETHGLVPYRQAILFSTEGVPVTFSGVATTERNSPLVQWLKRNISPIIRKTNETRRIAPEDLDPKNASEWASWLPSFGLLQPLNSPSGEPLGILFLVRDRTWSDADIEILDVLAGAYGHAWAALVKTRKRRAWHGKKGIIKIAIAAAVAGSLALPVPLTVLAPAEIVA</sequence>
<keyword evidence="1" id="KW-0472">Membrane</keyword>
<feature type="non-terminal residue" evidence="2">
    <location>
        <position position="202"/>
    </location>
</feature>
<keyword evidence="1" id="KW-1133">Transmembrane helix</keyword>
<keyword evidence="1" id="KW-0812">Transmembrane</keyword>
<evidence type="ECO:0000313" key="2">
    <source>
        <dbReference type="EMBL" id="SVC72395.1"/>
    </source>
</evidence>
<dbReference type="AlphaFoldDB" id="A0A382PIC7"/>
<gene>
    <name evidence="2" type="ORF">METZ01_LOCUS325249</name>
</gene>
<accession>A0A382PIC7</accession>
<protein>
    <recommendedName>
        <fullName evidence="3">GAF domain-containing protein</fullName>
    </recommendedName>
</protein>
<dbReference type="EMBL" id="UINC01107201">
    <property type="protein sequence ID" value="SVC72395.1"/>
    <property type="molecule type" value="Genomic_DNA"/>
</dbReference>
<organism evidence="2">
    <name type="scientific">marine metagenome</name>
    <dbReference type="NCBI Taxonomy" id="408172"/>
    <lineage>
        <taxon>unclassified sequences</taxon>
        <taxon>metagenomes</taxon>
        <taxon>ecological metagenomes</taxon>
    </lineage>
</organism>
<proteinExistence type="predicted"/>
<reference evidence="2" key="1">
    <citation type="submission" date="2018-05" db="EMBL/GenBank/DDBJ databases">
        <authorList>
            <person name="Lanie J.A."/>
            <person name="Ng W.-L."/>
            <person name="Kazmierczak K.M."/>
            <person name="Andrzejewski T.M."/>
            <person name="Davidsen T.M."/>
            <person name="Wayne K.J."/>
            <person name="Tettelin H."/>
            <person name="Glass J.I."/>
            <person name="Rusch D."/>
            <person name="Podicherti R."/>
            <person name="Tsui H.-C.T."/>
            <person name="Winkler M.E."/>
        </authorList>
    </citation>
    <scope>NUCLEOTIDE SEQUENCE</scope>
</reference>
<evidence type="ECO:0000256" key="1">
    <source>
        <dbReference type="SAM" id="Phobius"/>
    </source>
</evidence>
<name>A0A382PIC7_9ZZZZ</name>
<feature type="transmembrane region" description="Helical" evidence="1">
    <location>
        <begin position="172"/>
        <end position="196"/>
    </location>
</feature>
<evidence type="ECO:0008006" key="3">
    <source>
        <dbReference type="Google" id="ProtNLM"/>
    </source>
</evidence>